<evidence type="ECO:0000256" key="7">
    <source>
        <dbReference type="ARBA" id="ARBA00023235"/>
    </source>
</evidence>
<keyword evidence="3" id="KW-0479">Metal-binding</keyword>
<sequence>MKKLLLVESPSKCKTIQAILGSEWQVEASFGHFTELAKDGEDSLGFTMNKDTNKIECRYQLTEGKGQQVVAKLRDAVKNASEVVLATDGDREGEGIAWHLQQQLHLRNPKRAVYNQITPTAVKAAIANAHQLDLNLISAQRARQCLDRLIGFKVSPLVRRTSGGSSAGRVQSVALHIVCQREREIIAFVPITYWSVWTEYAEGFTAFYAGSSEIEPVLDDQDVTDDAAEVNTESMVESKRVLSEAEATRIIQVARNHPHVVREATGVTAQKSPLPPFITSSLQQAASVRLGLSPEETMKVAQELFEGVDLPQGRKGLITYHRTDSTSLAPEFCAEVKEWLSKHDPDNVPKKTTRHREQATAQSAHEAIRPTYLSITPKTVRDHLSAKQHQLYELIWHRAVASQCANALIQKSRVIIQAGSTLWQTRGSILTFAGYTRYWNDLSKDKHIPALTSGQTLALANAGFTQKQTQPPARYSEAKLVQVLERQGVGRPSTFAAIVKTLKERTYVLLKGKVLEPSALGLSTDDVLYKTFPDLLRADFTAGMETTLDEISVGKLEWQSYLIGWHQSYFQPMLARAYTNLGADLQPSERKNELSDVACPNCSHPLSKIPSKKVSGGHFLKCEHGCENLVMFWSDRRNQWEIPQPKGENAVMAEVTSFACPVCGKPLAKFPYHKDGVDKVMLKCADVQARQRKDHADVVFFWSSQEKWWSKKFGDLDETAKPNLGKGSTAKEKKSAQGKPKRSSSKVAKPSPKKLS</sequence>
<keyword evidence="6 8" id="KW-0238">DNA-binding</keyword>
<feature type="site" description="Interaction with DNA" evidence="8">
    <location>
        <position position="32"/>
    </location>
</feature>
<evidence type="ECO:0000256" key="2">
    <source>
        <dbReference type="ARBA" id="ARBA00009446"/>
    </source>
</evidence>
<evidence type="ECO:0000256" key="5">
    <source>
        <dbReference type="ARBA" id="ARBA00023029"/>
    </source>
</evidence>
<dbReference type="InterPro" id="IPR013497">
    <property type="entry name" value="Topo_IA_cen"/>
</dbReference>
<evidence type="ECO:0000256" key="9">
    <source>
        <dbReference type="SAM" id="MobiDB-lite"/>
    </source>
</evidence>
<dbReference type="PANTHER" id="PTHR42785:SF1">
    <property type="entry name" value="DNA TOPOISOMERASE"/>
    <property type="match status" value="1"/>
</dbReference>
<evidence type="ECO:0000256" key="8">
    <source>
        <dbReference type="HAMAP-Rule" id="MF_00952"/>
    </source>
</evidence>
<feature type="site" description="Interaction with DNA" evidence="8">
    <location>
        <position position="505"/>
    </location>
</feature>
<evidence type="ECO:0000256" key="3">
    <source>
        <dbReference type="ARBA" id="ARBA00022723"/>
    </source>
</evidence>
<dbReference type="SUPFAM" id="SSF56712">
    <property type="entry name" value="Prokaryotic type I DNA topoisomerase"/>
    <property type="match status" value="1"/>
</dbReference>
<dbReference type="SMART" id="SM00436">
    <property type="entry name" value="TOP1Bc"/>
    <property type="match status" value="1"/>
</dbReference>
<dbReference type="AlphaFoldDB" id="A0A9X4MHE1"/>
<keyword evidence="5 8" id="KW-0799">Topoisomerase</keyword>
<proteinExistence type="inferred from homology"/>
<dbReference type="CDD" id="cd00186">
    <property type="entry name" value="TOP1Ac"/>
    <property type="match status" value="1"/>
</dbReference>
<comment type="caution">
    <text evidence="8">Lacks conserved residue(s) required for the propagation of feature annotation.</text>
</comment>
<dbReference type="GO" id="GO:0003917">
    <property type="term" value="F:DNA topoisomerase type I (single strand cut, ATP-independent) activity"/>
    <property type="evidence" value="ECO:0007669"/>
    <property type="project" value="UniProtKB-UniRule"/>
</dbReference>
<feature type="active site" description="O-(5'-phospho-DNA)-tyrosine intermediate" evidence="8">
    <location>
        <position position="320"/>
    </location>
</feature>
<dbReference type="SMART" id="SM00493">
    <property type="entry name" value="TOPRIM"/>
    <property type="match status" value="1"/>
</dbReference>
<dbReference type="InterPro" id="IPR006171">
    <property type="entry name" value="TOPRIM_dom"/>
</dbReference>
<feature type="site" description="Interaction with DNA" evidence="8">
    <location>
        <position position="322"/>
    </location>
</feature>
<dbReference type="InterPro" id="IPR028612">
    <property type="entry name" value="Topoisom_1_IA"/>
</dbReference>
<dbReference type="RefSeq" id="WP_009628373.1">
    <property type="nucleotide sequence ID" value="NZ_VBTY01000161.1"/>
</dbReference>
<dbReference type="PROSITE" id="PS52039">
    <property type="entry name" value="TOPO_IA_2"/>
    <property type="match status" value="1"/>
</dbReference>
<dbReference type="Gene3D" id="1.10.460.10">
    <property type="entry name" value="Topoisomerase I, domain 2"/>
    <property type="match status" value="1"/>
</dbReference>
<dbReference type="PANTHER" id="PTHR42785">
    <property type="entry name" value="DNA TOPOISOMERASE, TYPE IA, CORE"/>
    <property type="match status" value="1"/>
</dbReference>
<dbReference type="InterPro" id="IPR003602">
    <property type="entry name" value="Topo_IA_DNA-bd_dom"/>
</dbReference>
<feature type="domain" description="Topo IA-type catalytic" evidence="11">
    <location>
        <begin position="133"/>
        <end position="574"/>
    </location>
</feature>
<dbReference type="EMBL" id="VBTY01000161">
    <property type="protein sequence ID" value="MDG3496209.1"/>
    <property type="molecule type" value="Genomic_DNA"/>
</dbReference>
<keyword evidence="13" id="KW-1185">Reference proteome</keyword>
<evidence type="ECO:0000256" key="4">
    <source>
        <dbReference type="ARBA" id="ARBA00022842"/>
    </source>
</evidence>
<gene>
    <name evidence="8 12" type="primary">topA</name>
    <name evidence="12" type="ORF">FEV09_16815</name>
</gene>
<protein>
    <recommendedName>
        <fullName evidence="8">DNA topoisomerase 1</fullName>
        <ecNumber evidence="8">5.6.2.1</ecNumber>
    </recommendedName>
    <alternativeName>
        <fullName evidence="8">DNA topoisomerase I</fullName>
    </alternativeName>
</protein>
<name>A0A9X4MHE1_9CYAN</name>
<dbReference type="HAMAP" id="MF_00952">
    <property type="entry name" value="Topoisom_1_prok"/>
    <property type="match status" value="1"/>
</dbReference>
<reference evidence="12" key="1">
    <citation type="submission" date="2019-05" db="EMBL/GenBank/DDBJ databases">
        <title>Whole genome sequencing of Pseudanabaena catenata USMAC16.</title>
        <authorList>
            <person name="Khan Z."/>
            <person name="Omar W.M."/>
            <person name="Convey P."/>
            <person name="Merican F."/>
            <person name="Najimudin N."/>
        </authorList>
    </citation>
    <scope>NUCLEOTIDE SEQUENCE</scope>
    <source>
        <strain evidence="12">USMAC16</strain>
    </source>
</reference>
<dbReference type="InterPro" id="IPR013824">
    <property type="entry name" value="Topo_IA_cen_sub1"/>
</dbReference>
<evidence type="ECO:0000259" key="10">
    <source>
        <dbReference type="PROSITE" id="PS50880"/>
    </source>
</evidence>
<dbReference type="InterPro" id="IPR005733">
    <property type="entry name" value="TopoI_bac-type"/>
</dbReference>
<feature type="region of interest" description="Disordered" evidence="9">
    <location>
        <begin position="716"/>
        <end position="756"/>
    </location>
</feature>
<comment type="subunit">
    <text evidence="8">Monomer.</text>
</comment>
<dbReference type="Proteomes" id="UP001152872">
    <property type="component" value="Unassembled WGS sequence"/>
</dbReference>
<dbReference type="InterPro" id="IPR023405">
    <property type="entry name" value="Topo_IA_core_domain"/>
</dbReference>
<feature type="site" description="Interaction with DNA" evidence="8">
    <location>
        <position position="143"/>
    </location>
</feature>
<comment type="function">
    <text evidence="8">Releases the supercoiling and torsional tension of DNA, which is introduced during the DNA replication and transcription, by transiently cleaving and rejoining one strand of the DNA duplex. Introduces a single-strand break via transesterification at a target site in duplex DNA. The scissile phosphodiester is attacked by the catalytic tyrosine of the enzyme, resulting in the formation of a DNA-(5'-phosphotyrosyl)-enzyme intermediate and the expulsion of a 3'-OH DNA strand. The free DNA strand then undergoes passage around the unbroken strand, thus removing DNA supercoils. Finally, in the religation step, the DNA 3'-OH attacks the covalent intermediate to expel the active-site tyrosine and restore the DNA phosphodiester backbone.</text>
</comment>
<keyword evidence="7 8" id="KW-0413">Isomerase</keyword>
<dbReference type="GO" id="GO:0006265">
    <property type="term" value="P:DNA topological change"/>
    <property type="evidence" value="ECO:0007669"/>
    <property type="project" value="UniProtKB-UniRule"/>
</dbReference>
<dbReference type="GO" id="GO:0003677">
    <property type="term" value="F:DNA binding"/>
    <property type="evidence" value="ECO:0007669"/>
    <property type="project" value="UniProtKB-KW"/>
</dbReference>
<dbReference type="InterPro" id="IPR013826">
    <property type="entry name" value="Topo_IA_cen_sub3"/>
</dbReference>
<evidence type="ECO:0000313" key="12">
    <source>
        <dbReference type="EMBL" id="MDG3496209.1"/>
    </source>
</evidence>
<dbReference type="EC" id="5.6.2.1" evidence="8"/>
<dbReference type="InterPro" id="IPR000380">
    <property type="entry name" value="Topo_IA"/>
</dbReference>
<comment type="similarity">
    <text evidence="2 8">Belongs to the type IA topoisomerase family.</text>
</comment>
<dbReference type="Gene3D" id="1.10.290.10">
    <property type="entry name" value="Topoisomerase I, domain 4"/>
    <property type="match status" value="1"/>
</dbReference>
<dbReference type="GO" id="GO:0046872">
    <property type="term" value="F:metal ion binding"/>
    <property type="evidence" value="ECO:0007669"/>
    <property type="project" value="UniProtKB-KW"/>
</dbReference>
<dbReference type="Pfam" id="PF01131">
    <property type="entry name" value="Topoisom_bac"/>
    <property type="match status" value="1"/>
</dbReference>
<accession>A0A9X4MHE1</accession>
<feature type="domain" description="Toprim" evidence="10">
    <location>
        <begin position="2"/>
        <end position="119"/>
    </location>
</feature>
<feature type="site" description="Interaction with DNA" evidence="8">
    <location>
        <position position="147"/>
    </location>
</feature>
<dbReference type="Gene3D" id="2.70.20.10">
    <property type="entry name" value="Topoisomerase I, domain 3"/>
    <property type="match status" value="1"/>
</dbReference>
<feature type="region of interest" description="Interaction with DNA" evidence="8">
    <location>
        <begin position="166"/>
        <end position="171"/>
    </location>
</feature>
<evidence type="ECO:0000259" key="11">
    <source>
        <dbReference type="PROSITE" id="PS52039"/>
    </source>
</evidence>
<dbReference type="InterPro" id="IPR003601">
    <property type="entry name" value="Topo_IA_2"/>
</dbReference>
<dbReference type="SMART" id="SM00437">
    <property type="entry name" value="TOP1Ac"/>
    <property type="match status" value="1"/>
</dbReference>
<organism evidence="12 13">
    <name type="scientific">Pseudanabaena catenata USMAC16</name>
    <dbReference type="NCBI Taxonomy" id="1855837"/>
    <lineage>
        <taxon>Bacteria</taxon>
        <taxon>Bacillati</taxon>
        <taxon>Cyanobacteriota</taxon>
        <taxon>Cyanophyceae</taxon>
        <taxon>Pseudanabaenales</taxon>
        <taxon>Pseudanabaenaceae</taxon>
        <taxon>Pseudanabaena</taxon>
    </lineage>
</organism>
<dbReference type="Gene3D" id="3.40.50.140">
    <property type="match status" value="1"/>
</dbReference>
<dbReference type="PRINTS" id="PR00417">
    <property type="entry name" value="PRTPISMRASEI"/>
</dbReference>
<evidence type="ECO:0000256" key="6">
    <source>
        <dbReference type="ARBA" id="ARBA00023125"/>
    </source>
</evidence>
<comment type="caution">
    <text evidence="12">The sequence shown here is derived from an EMBL/GenBank/DDBJ whole genome shotgun (WGS) entry which is preliminary data.</text>
</comment>
<evidence type="ECO:0000313" key="13">
    <source>
        <dbReference type="Proteomes" id="UP001152872"/>
    </source>
</evidence>
<dbReference type="PROSITE" id="PS50880">
    <property type="entry name" value="TOPRIM"/>
    <property type="match status" value="1"/>
</dbReference>
<dbReference type="NCBIfam" id="TIGR01051">
    <property type="entry name" value="topA_bact"/>
    <property type="match status" value="1"/>
</dbReference>
<dbReference type="InterPro" id="IPR013825">
    <property type="entry name" value="Topo_IA_cen_sub2"/>
</dbReference>
<dbReference type="Pfam" id="PF01751">
    <property type="entry name" value="Toprim"/>
    <property type="match status" value="1"/>
</dbReference>
<keyword evidence="4" id="KW-0460">Magnesium</keyword>
<evidence type="ECO:0000256" key="1">
    <source>
        <dbReference type="ARBA" id="ARBA00000213"/>
    </source>
</evidence>
<comment type="catalytic activity">
    <reaction evidence="1 8">
        <text>ATP-independent breakage of single-stranded DNA, followed by passage and rejoining.</text>
        <dbReference type="EC" id="5.6.2.1"/>
    </reaction>
</comment>